<dbReference type="SUPFAM" id="SSF57756">
    <property type="entry name" value="Retrovirus zinc finger-like domains"/>
    <property type="match status" value="2"/>
</dbReference>
<dbReference type="GO" id="GO:0071035">
    <property type="term" value="P:nuclear polyadenylation-dependent rRNA catabolic process"/>
    <property type="evidence" value="ECO:0007669"/>
    <property type="project" value="TreeGrafter"/>
</dbReference>
<reference evidence="10 11" key="1">
    <citation type="journal article" date="2016" name="Mol. Biol. Evol.">
        <title>Comparative Genomics of Early-Diverging Mushroom-Forming Fungi Provides Insights into the Origins of Lignocellulose Decay Capabilities.</title>
        <authorList>
            <person name="Nagy L.G."/>
            <person name="Riley R."/>
            <person name="Tritt A."/>
            <person name="Adam C."/>
            <person name="Daum C."/>
            <person name="Floudas D."/>
            <person name="Sun H."/>
            <person name="Yadav J.S."/>
            <person name="Pangilinan J."/>
            <person name="Larsson K.H."/>
            <person name="Matsuura K."/>
            <person name="Barry K."/>
            <person name="Labutti K."/>
            <person name="Kuo R."/>
            <person name="Ohm R.A."/>
            <person name="Bhattacharya S.S."/>
            <person name="Shirouzu T."/>
            <person name="Yoshinaga Y."/>
            <person name="Martin F.M."/>
            <person name="Grigoriev I.V."/>
            <person name="Hibbett D.S."/>
        </authorList>
    </citation>
    <scope>NUCLEOTIDE SEQUENCE [LARGE SCALE GENOMIC DNA]</scope>
    <source>
        <strain evidence="10 11">93-53</strain>
    </source>
</reference>
<dbReference type="RefSeq" id="XP_040759639.1">
    <property type="nucleotide sequence ID" value="XM_040905034.1"/>
</dbReference>
<name>A0A165BYW0_9APHY</name>
<dbReference type="PANTHER" id="PTHR46543">
    <property type="entry name" value="ZINC FINGER CCHC DOMAIN-CONTAINING PROTEIN 7"/>
    <property type="match status" value="1"/>
</dbReference>
<dbReference type="GO" id="GO:0008270">
    <property type="term" value="F:zinc ion binding"/>
    <property type="evidence" value="ECO:0007669"/>
    <property type="project" value="UniProtKB-KW"/>
</dbReference>
<dbReference type="InterPro" id="IPR001878">
    <property type="entry name" value="Znf_CCHC"/>
</dbReference>
<evidence type="ECO:0000313" key="11">
    <source>
        <dbReference type="Proteomes" id="UP000076871"/>
    </source>
</evidence>
<dbReference type="AlphaFoldDB" id="A0A165BYW0"/>
<dbReference type="GO" id="GO:0006397">
    <property type="term" value="P:mRNA processing"/>
    <property type="evidence" value="ECO:0007669"/>
    <property type="project" value="UniProtKB-KW"/>
</dbReference>
<dbReference type="InParanoid" id="A0A165BYW0"/>
<organism evidence="10 11">
    <name type="scientific">Laetiporus sulphureus 93-53</name>
    <dbReference type="NCBI Taxonomy" id="1314785"/>
    <lineage>
        <taxon>Eukaryota</taxon>
        <taxon>Fungi</taxon>
        <taxon>Dikarya</taxon>
        <taxon>Basidiomycota</taxon>
        <taxon>Agaricomycotina</taxon>
        <taxon>Agaricomycetes</taxon>
        <taxon>Polyporales</taxon>
        <taxon>Laetiporus</taxon>
    </lineage>
</organism>
<keyword evidence="6" id="KW-0862">Zinc</keyword>
<evidence type="ECO:0000259" key="9">
    <source>
        <dbReference type="PROSITE" id="PS50158"/>
    </source>
</evidence>
<comment type="subcellular location">
    <subcellularLocation>
        <location evidence="1">Nucleus</location>
    </subcellularLocation>
</comment>
<evidence type="ECO:0000256" key="4">
    <source>
        <dbReference type="ARBA" id="ARBA00022737"/>
    </source>
</evidence>
<dbReference type="GO" id="GO:0071038">
    <property type="term" value="P:TRAMP-dependent tRNA surveillance pathway"/>
    <property type="evidence" value="ECO:0007669"/>
    <property type="project" value="TreeGrafter"/>
</dbReference>
<dbReference type="OrthoDB" id="3341596at2759"/>
<dbReference type="GO" id="GO:0071036">
    <property type="term" value="P:nuclear polyadenylation-dependent snoRNA catabolic process"/>
    <property type="evidence" value="ECO:0007669"/>
    <property type="project" value="TreeGrafter"/>
</dbReference>
<dbReference type="GO" id="GO:0031499">
    <property type="term" value="C:TRAMP complex"/>
    <property type="evidence" value="ECO:0007669"/>
    <property type="project" value="TreeGrafter"/>
</dbReference>
<keyword evidence="4" id="KW-0677">Repeat</keyword>
<dbReference type="GeneID" id="63822064"/>
<keyword evidence="7" id="KW-0539">Nucleus</keyword>
<dbReference type="STRING" id="1314785.A0A165BYW0"/>
<dbReference type="InterPro" id="IPR036875">
    <property type="entry name" value="Znf_CCHC_sf"/>
</dbReference>
<dbReference type="Gene3D" id="4.10.60.10">
    <property type="entry name" value="Zinc finger, CCHC-type"/>
    <property type="match status" value="1"/>
</dbReference>
<dbReference type="EMBL" id="KV427658">
    <property type="protein sequence ID" value="KZT01899.1"/>
    <property type="molecule type" value="Genomic_DNA"/>
</dbReference>
<feature type="non-terminal residue" evidence="10">
    <location>
        <position position="1"/>
    </location>
</feature>
<keyword evidence="11" id="KW-1185">Reference proteome</keyword>
<evidence type="ECO:0000256" key="8">
    <source>
        <dbReference type="PROSITE-ProRule" id="PRU00047"/>
    </source>
</evidence>
<evidence type="ECO:0000256" key="7">
    <source>
        <dbReference type="ARBA" id="ARBA00023242"/>
    </source>
</evidence>
<dbReference type="SMART" id="SM00343">
    <property type="entry name" value="ZnF_C2HC"/>
    <property type="match status" value="4"/>
</dbReference>
<dbReference type="GO" id="GO:0071037">
    <property type="term" value="P:nuclear polyadenylation-dependent snRNA catabolic process"/>
    <property type="evidence" value="ECO:0007669"/>
    <property type="project" value="TreeGrafter"/>
</dbReference>
<dbReference type="Pfam" id="PF00098">
    <property type="entry name" value="zf-CCHC"/>
    <property type="match status" value="1"/>
</dbReference>
<dbReference type="GO" id="GO:0071031">
    <property type="term" value="P:nuclear mRNA surveillance of mRNA 3'-end processing"/>
    <property type="evidence" value="ECO:0007669"/>
    <property type="project" value="TreeGrafter"/>
</dbReference>
<evidence type="ECO:0000256" key="2">
    <source>
        <dbReference type="ARBA" id="ARBA00022664"/>
    </source>
</evidence>
<dbReference type="PROSITE" id="PS50158">
    <property type="entry name" value="ZF_CCHC"/>
    <property type="match status" value="2"/>
</dbReference>
<gene>
    <name evidence="10" type="ORF">LAESUDRAFT_663008</name>
</gene>
<feature type="domain" description="CCHC-type" evidence="9">
    <location>
        <begin position="13"/>
        <end position="28"/>
    </location>
</feature>
<evidence type="ECO:0000256" key="5">
    <source>
        <dbReference type="ARBA" id="ARBA00022771"/>
    </source>
</evidence>
<accession>A0A165BYW0</accession>
<evidence type="ECO:0000313" key="10">
    <source>
        <dbReference type="EMBL" id="KZT01899.1"/>
    </source>
</evidence>
<protein>
    <recommendedName>
        <fullName evidence="9">CCHC-type domain-containing protein</fullName>
    </recommendedName>
</protein>
<proteinExistence type="predicted"/>
<keyword evidence="2" id="KW-0507">mRNA processing</keyword>
<dbReference type="GO" id="GO:0071039">
    <property type="term" value="P:nuclear polyadenylation-dependent CUT catabolic process"/>
    <property type="evidence" value="ECO:0007669"/>
    <property type="project" value="TreeGrafter"/>
</dbReference>
<dbReference type="GO" id="GO:0003723">
    <property type="term" value="F:RNA binding"/>
    <property type="evidence" value="ECO:0007669"/>
    <property type="project" value="TreeGrafter"/>
</dbReference>
<dbReference type="InterPro" id="IPR051644">
    <property type="entry name" value="TRAMP_AT-DNA-binding"/>
</dbReference>
<evidence type="ECO:0000256" key="6">
    <source>
        <dbReference type="ARBA" id="ARBA00022833"/>
    </source>
</evidence>
<sequence>HSTKACRLSGRVCFNCQEEGHARSACPKPRGRKCGGCGEKGHLSAKCPTRVEWTCKNCLERGHGHWECLKPRGYSKMECRCCHEVGHTVDFCTKTEVGRCFKIFSPSHPFCRNGSVQTVMKVGIFKKGARSRATT</sequence>
<keyword evidence="5 8" id="KW-0863">Zinc-finger</keyword>
<dbReference type="PANTHER" id="PTHR46543:SF1">
    <property type="entry name" value="ZINC FINGER CCHC DOMAIN-CONTAINING PROTEIN 7"/>
    <property type="match status" value="1"/>
</dbReference>
<dbReference type="Proteomes" id="UP000076871">
    <property type="component" value="Unassembled WGS sequence"/>
</dbReference>
<feature type="domain" description="CCHC-type" evidence="9">
    <location>
        <begin position="32"/>
        <end position="48"/>
    </location>
</feature>
<evidence type="ECO:0000256" key="1">
    <source>
        <dbReference type="ARBA" id="ARBA00004123"/>
    </source>
</evidence>
<keyword evidence="3" id="KW-0479">Metal-binding</keyword>
<evidence type="ECO:0000256" key="3">
    <source>
        <dbReference type="ARBA" id="ARBA00022723"/>
    </source>
</evidence>